<dbReference type="Gene3D" id="2.40.380.10">
    <property type="entry name" value="FomD-like"/>
    <property type="match status" value="1"/>
</dbReference>
<dbReference type="InterPro" id="IPR035930">
    <property type="entry name" value="FomD-like_sf"/>
</dbReference>
<comment type="caution">
    <text evidence="2">The sequence shown here is derived from an EMBL/GenBank/DDBJ whole genome shotgun (WGS) entry which is preliminary data.</text>
</comment>
<gene>
    <name evidence="2" type="ORF">AMS66_11210</name>
</gene>
<feature type="domain" description="DUF402" evidence="1">
    <location>
        <begin position="63"/>
        <end position="161"/>
    </location>
</feature>
<evidence type="ECO:0000313" key="3">
    <source>
        <dbReference type="Proteomes" id="UP000037688"/>
    </source>
</evidence>
<dbReference type="PANTHER" id="PTHR41271">
    <property type="entry name" value="DUF402 DOMAIN-CONTAINING PROTEIN"/>
    <property type="match status" value="1"/>
</dbReference>
<evidence type="ECO:0000313" key="2">
    <source>
        <dbReference type="EMBL" id="KOY16424.1"/>
    </source>
</evidence>
<dbReference type="Pfam" id="PF04167">
    <property type="entry name" value="DUF402"/>
    <property type="match status" value="1"/>
</dbReference>
<dbReference type="RefSeq" id="WP_053780865.1">
    <property type="nucleotide sequence ID" value="NZ_LITU01000053.1"/>
</dbReference>
<dbReference type="AlphaFoldDB" id="A0A0N0C4Y0"/>
<organism evidence="2 3">
    <name type="scientific">Paenibacillus xylanivorans</name>
    <dbReference type="NCBI Taxonomy" id="1705561"/>
    <lineage>
        <taxon>Bacteria</taxon>
        <taxon>Bacillati</taxon>
        <taxon>Bacillota</taxon>
        <taxon>Bacilli</taxon>
        <taxon>Bacillales</taxon>
        <taxon>Paenibacillaceae</taxon>
        <taxon>Paenibacillus</taxon>
    </lineage>
</organism>
<evidence type="ECO:0000259" key="1">
    <source>
        <dbReference type="Pfam" id="PF04167"/>
    </source>
</evidence>
<dbReference type="PATRIC" id="fig|1705561.3.peg.2111"/>
<dbReference type="EMBL" id="LITU01000053">
    <property type="protein sequence ID" value="KOY16424.1"/>
    <property type="molecule type" value="Genomic_DNA"/>
</dbReference>
<dbReference type="OrthoDB" id="2002222at2"/>
<sequence length="187" mass="22188">MKRKFGDRANWRRITNRQFTCRFVQSKIFTGYITLYTIQDLKEPLWKTYGGSTFCIADKGYSWLQYYPKGEHFVVTAMFDDQERIVEWYIDTCRSQGITDQGVPWFDDLYLDVVVLKDGEIFLLDEDELEDALSRKHITTGDYDLANRTAKELLHAIDAHVFPYFQLSLKHRQSLFENGEFRKNIQI</sequence>
<dbReference type="PANTHER" id="PTHR41271:SF1">
    <property type="entry name" value="DUF402 DOMAIN-CONTAINING PROTEIN"/>
    <property type="match status" value="1"/>
</dbReference>
<dbReference type="InterPro" id="IPR007295">
    <property type="entry name" value="DUF402"/>
</dbReference>
<proteinExistence type="predicted"/>
<reference evidence="2 3" key="1">
    <citation type="submission" date="2015-08" db="EMBL/GenBank/DDBJ databases">
        <title>Draft genome sequence of cellulolytic and xylanolytic Paenibacillus sp. A59, isolated from a decaying forest soil from Patagonia, Argentina.</title>
        <authorList>
            <person name="Ghio S."/>
            <person name="Caceres A.M."/>
            <person name="Talia P."/>
            <person name="Grasso D."/>
            <person name="Campos E."/>
        </authorList>
    </citation>
    <scope>NUCLEOTIDE SEQUENCE [LARGE SCALE GENOMIC DNA]</scope>
    <source>
        <strain evidence="2 3">A59</strain>
    </source>
</reference>
<dbReference type="Proteomes" id="UP000037688">
    <property type="component" value="Unassembled WGS sequence"/>
</dbReference>
<protein>
    <recommendedName>
        <fullName evidence="1">DUF402 domain-containing protein</fullName>
    </recommendedName>
</protein>
<keyword evidence="3" id="KW-1185">Reference proteome</keyword>
<name>A0A0N0C4Y0_9BACL</name>
<accession>A0A0N0C4Y0</accession>
<dbReference type="SUPFAM" id="SSF159234">
    <property type="entry name" value="FomD-like"/>
    <property type="match status" value="1"/>
</dbReference>